<dbReference type="InterPro" id="IPR012495">
    <property type="entry name" value="TadE-like_dom"/>
</dbReference>
<organism evidence="3 4">
    <name type="scientific">Biomaibacter acetigenes</name>
    <dbReference type="NCBI Taxonomy" id="2316383"/>
    <lineage>
        <taxon>Bacteria</taxon>
        <taxon>Bacillati</taxon>
        <taxon>Bacillota</taxon>
        <taxon>Clostridia</taxon>
        <taxon>Thermosediminibacterales</taxon>
        <taxon>Tepidanaerobacteraceae</taxon>
        <taxon>Biomaibacter</taxon>
    </lineage>
</organism>
<sequence>MVELALILPVIVLILFGVLEFGRIFYSYIVITHAAREGARAGAVGKTDAEIIARVRDSAPLPEADTNLHITRLEPNETARTPGVPLTVEVAYDVELVTPLFDSLLPNPVTLKSRATMRIE</sequence>
<keyword evidence="1" id="KW-0812">Transmembrane</keyword>
<proteinExistence type="predicted"/>
<reference evidence="3 4" key="1">
    <citation type="submission" date="2018-10" db="EMBL/GenBank/DDBJ databases">
        <authorList>
            <person name="Zhang X."/>
        </authorList>
    </citation>
    <scope>NUCLEOTIDE SEQUENCE [LARGE SCALE GENOMIC DNA]</scope>
    <source>
        <strain evidence="3 4">SK-G1</strain>
    </source>
</reference>
<evidence type="ECO:0000313" key="4">
    <source>
        <dbReference type="Proteomes" id="UP000280960"/>
    </source>
</evidence>
<keyword evidence="1" id="KW-0472">Membrane</keyword>
<name>A0A3G2R9L3_9FIRM</name>
<protein>
    <submittedName>
        <fullName evidence="3">Pilus assembly protein</fullName>
    </submittedName>
</protein>
<dbReference type="Pfam" id="PF07811">
    <property type="entry name" value="TadE"/>
    <property type="match status" value="1"/>
</dbReference>
<keyword evidence="1" id="KW-1133">Transmembrane helix</keyword>
<keyword evidence="4" id="KW-1185">Reference proteome</keyword>
<gene>
    <name evidence="3" type="ORF">D2962_02825</name>
</gene>
<feature type="domain" description="TadE-like" evidence="2">
    <location>
        <begin position="1"/>
        <end position="40"/>
    </location>
</feature>
<evidence type="ECO:0000259" key="2">
    <source>
        <dbReference type="Pfam" id="PF07811"/>
    </source>
</evidence>
<feature type="transmembrane region" description="Helical" evidence="1">
    <location>
        <begin position="6"/>
        <end position="26"/>
    </location>
</feature>
<dbReference type="EMBL" id="CP033169">
    <property type="protein sequence ID" value="AYO32170.1"/>
    <property type="molecule type" value="Genomic_DNA"/>
</dbReference>
<accession>A0A3G2R9L3</accession>
<dbReference type="Proteomes" id="UP000280960">
    <property type="component" value="Chromosome"/>
</dbReference>
<dbReference type="KEGG" id="bacg:D2962_02825"/>
<evidence type="ECO:0000256" key="1">
    <source>
        <dbReference type="SAM" id="Phobius"/>
    </source>
</evidence>
<dbReference type="AlphaFoldDB" id="A0A3G2R9L3"/>
<evidence type="ECO:0000313" key="3">
    <source>
        <dbReference type="EMBL" id="AYO32170.1"/>
    </source>
</evidence>